<dbReference type="HOGENOM" id="CLU_2538759_0_0_5"/>
<accession>G2KPB1</accession>
<dbReference type="Proteomes" id="UP000009286">
    <property type="component" value="Chromosome"/>
</dbReference>
<dbReference type="STRING" id="856793.MICA_678"/>
<dbReference type="EMBL" id="CP002382">
    <property type="protein sequence ID" value="AEP09012.1"/>
    <property type="molecule type" value="Genomic_DNA"/>
</dbReference>
<reference evidence="1 2" key="1">
    <citation type="journal article" date="2011" name="BMC Genomics">
        <title>Genomic insights into an obligate epibiotic bacterial predator: Micavibrio aeruginosavorus ARL-13.</title>
        <authorList>
            <person name="Wang Z."/>
            <person name="Kadouri D."/>
            <person name="Wu M."/>
        </authorList>
    </citation>
    <scope>NUCLEOTIDE SEQUENCE [LARGE SCALE GENOMIC DNA]</scope>
    <source>
        <strain evidence="1 2">ARL-13</strain>
    </source>
</reference>
<keyword evidence="2" id="KW-1185">Reference proteome</keyword>
<dbReference type="RefSeq" id="WP_014102235.1">
    <property type="nucleotide sequence ID" value="NC_016026.1"/>
</dbReference>
<dbReference type="OrthoDB" id="9845495at2"/>
<proteinExistence type="predicted"/>
<dbReference type="AlphaFoldDB" id="G2KPB1"/>
<name>G2KPB1_MICAA</name>
<sequence length="83" mass="8994">MTTAPAHSSPMLQQVQTILRGMGYAPVAGDLGMYMRPIGSTPSISGTFYIVSQDDVQKVGELPVNEPVPHAVFVAQKAQYLFR</sequence>
<evidence type="ECO:0000313" key="1">
    <source>
        <dbReference type="EMBL" id="AEP09012.1"/>
    </source>
</evidence>
<dbReference type="KEGG" id="mai:MICA_678"/>
<organism evidence="1 2">
    <name type="scientific">Micavibrio aeruginosavorus (strain ARL-13)</name>
    <dbReference type="NCBI Taxonomy" id="856793"/>
    <lineage>
        <taxon>Bacteria</taxon>
        <taxon>Pseudomonadati</taxon>
        <taxon>Bdellovibrionota</taxon>
        <taxon>Bdellovibrionia</taxon>
        <taxon>Bdellovibrionales</taxon>
        <taxon>Pseudobdellovibrionaceae</taxon>
        <taxon>Micavibrio</taxon>
    </lineage>
</organism>
<evidence type="ECO:0000313" key="2">
    <source>
        <dbReference type="Proteomes" id="UP000009286"/>
    </source>
</evidence>
<gene>
    <name evidence="1" type="ordered locus">MICA_678</name>
</gene>
<protein>
    <submittedName>
        <fullName evidence="1">Uncharacterized protein</fullName>
    </submittedName>
</protein>